<reference evidence="2 3" key="1">
    <citation type="submission" date="2019-09" db="EMBL/GenBank/DDBJ databases">
        <title>Emergence of a chromosome-mediated tetracycline resistance gene in Proteus strain.</title>
        <authorList>
            <person name="He D."/>
            <person name="Wang L."/>
        </authorList>
    </citation>
    <scope>NUCLEOTIDE SEQUENCE [LARGE SCALE GENOMIC DNA]</scope>
    <source>
        <strain evidence="2 3">T60</strain>
    </source>
</reference>
<dbReference type="InterPro" id="IPR016181">
    <property type="entry name" value="Acyl_CoA_acyltransferase"/>
</dbReference>
<dbReference type="Gene3D" id="3.40.630.30">
    <property type="match status" value="1"/>
</dbReference>
<dbReference type="KEGG" id="pcol:F1325_00315"/>
<gene>
    <name evidence="2" type="ORF">F1325_00315</name>
</gene>
<evidence type="ECO:0000259" key="1">
    <source>
        <dbReference type="Pfam" id="PF13480"/>
    </source>
</evidence>
<dbReference type="EMBL" id="CP043925">
    <property type="protein sequence ID" value="QHN09008.1"/>
    <property type="molecule type" value="Genomic_DNA"/>
</dbReference>
<evidence type="ECO:0000313" key="3">
    <source>
        <dbReference type="Proteomes" id="UP000464700"/>
    </source>
</evidence>
<proteinExistence type="predicted"/>
<keyword evidence="3" id="KW-1185">Reference proteome</keyword>
<name>A0A6I7D713_9GAMM</name>
<dbReference type="SUPFAM" id="SSF55729">
    <property type="entry name" value="Acyl-CoA N-acyltransferases (Nat)"/>
    <property type="match status" value="1"/>
</dbReference>
<organism evidence="2 3">
    <name type="scientific">Proteus columbae</name>
    <dbReference type="NCBI Taxonomy" id="1987580"/>
    <lineage>
        <taxon>Bacteria</taxon>
        <taxon>Pseudomonadati</taxon>
        <taxon>Pseudomonadota</taxon>
        <taxon>Gammaproteobacteria</taxon>
        <taxon>Enterobacterales</taxon>
        <taxon>Morganellaceae</taxon>
        <taxon>Proteus</taxon>
    </lineage>
</organism>
<dbReference type="AlphaFoldDB" id="A0A6I7D713"/>
<accession>A0A6I7D713</accession>
<sequence>MVDRMQVIIKYTIDESVIAAYKYLSESEDIYSNPFLEYNWVLSMANAYDKNNIFILIKNKNKFIAACALRIDKKKFLMREITTLRFINNNIADYNGIIYTKKEKASQIAKYFIRAINSIKNIDCIDLDNLQQNCHVSTEILSQLRFNFKKYYIIPRSECPKLILDRSEIDILKKNKQDTLRCLKRLEENYSVEIFVNQKIEEKDLEVIMNIKEDTYGKHDLSIPQNFKILLESIKNGIQYDYSYIKCNNDIIAAHFGLSDNDTVYYYIPTFNRDFSKYAVGNILLLSLIEHYKNKNYKTFDFLRGGELYKKNWSSVTLKNQEALISLNKKGYIYITYIALRRILSKVKQSD</sequence>
<protein>
    <submittedName>
        <fullName evidence="2">GNAT family N-acetyltransferase</fullName>
    </submittedName>
</protein>
<keyword evidence="2" id="KW-0808">Transferase</keyword>
<dbReference type="GO" id="GO:0016740">
    <property type="term" value="F:transferase activity"/>
    <property type="evidence" value="ECO:0007669"/>
    <property type="project" value="UniProtKB-KW"/>
</dbReference>
<evidence type="ECO:0000313" key="2">
    <source>
        <dbReference type="EMBL" id="QHN09008.1"/>
    </source>
</evidence>
<dbReference type="InterPro" id="IPR038740">
    <property type="entry name" value="BioF2-like_GNAT_dom"/>
</dbReference>
<dbReference type="Proteomes" id="UP000464700">
    <property type="component" value="Chromosome"/>
</dbReference>
<dbReference type="Pfam" id="PF13480">
    <property type="entry name" value="Acetyltransf_6"/>
    <property type="match status" value="1"/>
</dbReference>
<feature type="domain" description="BioF2-like acetyltransferase" evidence="1">
    <location>
        <begin position="174"/>
        <end position="311"/>
    </location>
</feature>